<proteinExistence type="predicted"/>
<organism evidence="1 2">
    <name type="scientific">Acanthosepion pharaonis</name>
    <name type="common">Pharaoh cuttlefish</name>
    <name type="synonym">Sepia pharaonis</name>
    <dbReference type="NCBI Taxonomy" id="158019"/>
    <lineage>
        <taxon>Eukaryota</taxon>
        <taxon>Metazoa</taxon>
        <taxon>Spiralia</taxon>
        <taxon>Lophotrochozoa</taxon>
        <taxon>Mollusca</taxon>
        <taxon>Cephalopoda</taxon>
        <taxon>Coleoidea</taxon>
        <taxon>Decapodiformes</taxon>
        <taxon>Sepiida</taxon>
        <taxon>Sepiina</taxon>
        <taxon>Sepiidae</taxon>
        <taxon>Acanthosepion</taxon>
    </lineage>
</organism>
<dbReference type="OrthoDB" id="6150766at2759"/>
<keyword evidence="2" id="KW-1185">Reference proteome</keyword>
<evidence type="ECO:0000313" key="2">
    <source>
        <dbReference type="Proteomes" id="UP000597762"/>
    </source>
</evidence>
<dbReference type="AlphaFoldDB" id="A0A812DC54"/>
<name>A0A812DC54_ACAPH</name>
<dbReference type="EMBL" id="CAHIKZ030003369">
    <property type="protein sequence ID" value="CAE1299406.1"/>
    <property type="molecule type" value="Genomic_DNA"/>
</dbReference>
<gene>
    <name evidence="1" type="ORF">SPHA_53215</name>
</gene>
<protein>
    <submittedName>
        <fullName evidence="1">FBXL13</fullName>
    </submittedName>
</protein>
<accession>A0A812DC54</accession>
<dbReference type="CDD" id="cd22977">
    <property type="entry name" value="DD_FBXL13"/>
    <property type="match status" value="1"/>
</dbReference>
<dbReference type="Proteomes" id="UP000597762">
    <property type="component" value="Unassembled WGS sequence"/>
</dbReference>
<comment type="caution">
    <text evidence="1">The sequence shown here is derived from an EMBL/GenBank/DDBJ whole genome shotgun (WGS) entry which is preliminary data.</text>
</comment>
<evidence type="ECO:0000313" key="1">
    <source>
        <dbReference type="EMBL" id="CAE1299406.1"/>
    </source>
</evidence>
<reference evidence="1" key="1">
    <citation type="submission" date="2021-01" db="EMBL/GenBank/DDBJ databases">
        <authorList>
            <person name="Li R."/>
            <person name="Bekaert M."/>
        </authorList>
    </citation>
    <scope>NUCLEOTIDE SEQUENCE</scope>
    <source>
        <strain evidence="1">Farmed</strain>
    </source>
</reference>
<sequence>MAGLQLKSISPEMWEYIKDNQIAEICEALLTGLAVMCPQDPHKFIIDKLKYIKENGLECIQWDMFVEEHMRPKKRFMSNRGFDFLFGAEEEDKPTSEMFSKAYEYFNTQLKQKGLNALIENWIENKTHREQIIGKVVRIKKQREFKLMQTFFGGWRELTQQVVNRYSMAQQHLDHVSNVQLCAVVFTVWHHITQDSIRQREYFEIYLSIYLSIYLLGDWNKFVSHQCLSSVKGHGFKCLFSRSSKR</sequence>